<proteinExistence type="predicted"/>
<name>A0A948WYC8_9GAMM</name>
<evidence type="ECO:0000313" key="3">
    <source>
        <dbReference type="EMBL" id="MBU3843643.1"/>
    </source>
</evidence>
<dbReference type="EMBL" id="JAHLFE010000037">
    <property type="protein sequence ID" value="MBU3843643.1"/>
    <property type="molecule type" value="Genomic_DNA"/>
</dbReference>
<sequence>MYASMQAEVALGAAPNVEKTARAVSPKTVEVKPAVAIDDKTANKVSTSVSSISTVPPKAPSGFVSANAVQQSTGDSSSAAPQAASAAPTSSGSGSVSQSQAQEGTDALSRLEKRLSRDPEMSAIYEQMKAEQEARQAKADEQRQEEALAKAKNYIAELNQKQISLHFDTDNDFDDANVINVVDSKSNEIIRQIPSDEFLRVQEAINNYEQRMAHDNMVRDPKLKAVADATADESLRGAVIDDLV</sequence>
<protein>
    <submittedName>
        <fullName evidence="3">Flagellar protein FlaG</fullName>
    </submittedName>
</protein>
<keyword evidence="1" id="KW-0175">Coiled coil</keyword>
<evidence type="ECO:0000256" key="2">
    <source>
        <dbReference type="SAM" id="MobiDB-lite"/>
    </source>
</evidence>
<dbReference type="AlphaFoldDB" id="A0A948WYC8"/>
<keyword evidence="3" id="KW-0969">Cilium</keyword>
<organism evidence="3 4">
    <name type="scientific">Candidatus Anaerobiospirillum pullicola</name>
    <dbReference type="NCBI Taxonomy" id="2838451"/>
    <lineage>
        <taxon>Bacteria</taxon>
        <taxon>Pseudomonadati</taxon>
        <taxon>Pseudomonadota</taxon>
        <taxon>Gammaproteobacteria</taxon>
        <taxon>Aeromonadales</taxon>
        <taxon>Succinivibrionaceae</taxon>
        <taxon>Anaerobiospirillum</taxon>
    </lineage>
</organism>
<dbReference type="InterPro" id="IPR005186">
    <property type="entry name" value="FlaG"/>
</dbReference>
<feature type="compositionally biased region" description="Low complexity" evidence="2">
    <location>
        <begin position="45"/>
        <end position="55"/>
    </location>
</feature>
<feature type="compositionally biased region" description="Low complexity" evidence="2">
    <location>
        <begin position="76"/>
        <end position="102"/>
    </location>
</feature>
<dbReference type="InterPro" id="IPR035924">
    <property type="entry name" value="FlaG-like_sf"/>
</dbReference>
<feature type="coiled-coil region" evidence="1">
    <location>
        <begin position="125"/>
        <end position="161"/>
    </location>
</feature>
<evidence type="ECO:0000256" key="1">
    <source>
        <dbReference type="SAM" id="Coils"/>
    </source>
</evidence>
<gene>
    <name evidence="3" type="ORF">H9847_02055</name>
</gene>
<dbReference type="Pfam" id="PF03646">
    <property type="entry name" value="FlaG"/>
    <property type="match status" value="1"/>
</dbReference>
<feature type="region of interest" description="Disordered" evidence="2">
    <location>
        <begin position="38"/>
        <end position="107"/>
    </location>
</feature>
<keyword evidence="3" id="KW-0966">Cell projection</keyword>
<dbReference type="Proteomes" id="UP000733611">
    <property type="component" value="Unassembled WGS sequence"/>
</dbReference>
<reference evidence="3" key="2">
    <citation type="submission" date="2021-04" db="EMBL/GenBank/DDBJ databases">
        <authorList>
            <person name="Gilroy R."/>
        </authorList>
    </citation>
    <scope>NUCLEOTIDE SEQUENCE</scope>
    <source>
        <strain evidence="3">378</strain>
    </source>
</reference>
<comment type="caution">
    <text evidence="3">The sequence shown here is derived from an EMBL/GenBank/DDBJ whole genome shotgun (WGS) entry which is preliminary data.</text>
</comment>
<keyword evidence="3" id="KW-0282">Flagellum</keyword>
<dbReference type="Gene3D" id="3.30.160.170">
    <property type="entry name" value="FlaG-like"/>
    <property type="match status" value="1"/>
</dbReference>
<reference evidence="3" key="1">
    <citation type="journal article" date="2021" name="PeerJ">
        <title>Extensive microbial diversity within the chicken gut microbiome revealed by metagenomics and culture.</title>
        <authorList>
            <person name="Gilroy R."/>
            <person name="Ravi A."/>
            <person name="Getino M."/>
            <person name="Pursley I."/>
            <person name="Horton D.L."/>
            <person name="Alikhan N.F."/>
            <person name="Baker D."/>
            <person name="Gharbi K."/>
            <person name="Hall N."/>
            <person name="Watson M."/>
            <person name="Adriaenssens E.M."/>
            <person name="Foster-Nyarko E."/>
            <person name="Jarju S."/>
            <person name="Secka A."/>
            <person name="Antonio M."/>
            <person name="Oren A."/>
            <person name="Chaudhuri R.R."/>
            <person name="La Ragione R."/>
            <person name="Hildebrand F."/>
            <person name="Pallen M.J."/>
        </authorList>
    </citation>
    <scope>NUCLEOTIDE SEQUENCE</scope>
    <source>
        <strain evidence="3">378</strain>
    </source>
</reference>
<evidence type="ECO:0000313" key="4">
    <source>
        <dbReference type="Proteomes" id="UP000733611"/>
    </source>
</evidence>
<accession>A0A948WYC8</accession>
<dbReference type="SUPFAM" id="SSF160214">
    <property type="entry name" value="FlaG-like"/>
    <property type="match status" value="1"/>
</dbReference>